<evidence type="ECO:0008006" key="3">
    <source>
        <dbReference type="Google" id="ProtNLM"/>
    </source>
</evidence>
<keyword evidence="2" id="KW-1185">Reference proteome</keyword>
<accession>A0AAD9R6V2</accession>
<dbReference type="AlphaFoldDB" id="A0AAD9R6V2"/>
<dbReference type="InterPro" id="IPR036249">
    <property type="entry name" value="Thioredoxin-like_sf"/>
</dbReference>
<comment type="caution">
    <text evidence="1">The sequence shown here is derived from an EMBL/GenBank/DDBJ whole genome shotgun (WGS) entry which is preliminary data.</text>
</comment>
<dbReference type="InterPro" id="IPR038219">
    <property type="entry name" value="Sep15/SelM_sf"/>
</dbReference>
<proteinExistence type="predicted"/>
<evidence type="ECO:0000313" key="1">
    <source>
        <dbReference type="EMBL" id="KAK2574152.1"/>
    </source>
</evidence>
<dbReference type="EMBL" id="JARQWQ010000001">
    <property type="protein sequence ID" value="KAK2574152.1"/>
    <property type="molecule type" value="Genomic_DNA"/>
</dbReference>
<organism evidence="1 2">
    <name type="scientific">Acropora cervicornis</name>
    <name type="common">Staghorn coral</name>
    <dbReference type="NCBI Taxonomy" id="6130"/>
    <lineage>
        <taxon>Eukaryota</taxon>
        <taxon>Metazoa</taxon>
        <taxon>Cnidaria</taxon>
        <taxon>Anthozoa</taxon>
        <taxon>Hexacorallia</taxon>
        <taxon>Scleractinia</taxon>
        <taxon>Astrocoeniina</taxon>
        <taxon>Acroporidae</taxon>
        <taxon>Acropora</taxon>
    </lineage>
</organism>
<protein>
    <recommendedName>
        <fullName evidence="3">Selenoprotein F/M domain-containing protein</fullName>
    </recommendedName>
</protein>
<dbReference type="Proteomes" id="UP001249851">
    <property type="component" value="Unassembled WGS sequence"/>
</dbReference>
<name>A0AAD9R6V2_ACRCE</name>
<gene>
    <name evidence="1" type="ORF">P5673_000285</name>
</gene>
<evidence type="ECO:0000313" key="2">
    <source>
        <dbReference type="Proteomes" id="UP001249851"/>
    </source>
</evidence>
<dbReference type="Gene3D" id="3.40.30.50">
    <property type="entry name" value="Sep15/SelM thioredoxin-like domain, active-site redox motif"/>
    <property type="match status" value="1"/>
</dbReference>
<dbReference type="SUPFAM" id="SSF52833">
    <property type="entry name" value="Thioredoxin-like"/>
    <property type="match status" value="1"/>
</dbReference>
<reference evidence="1" key="1">
    <citation type="journal article" date="2023" name="G3 (Bethesda)">
        <title>Whole genome assembly and annotation of the endangered Caribbean coral Acropora cervicornis.</title>
        <authorList>
            <person name="Selwyn J.D."/>
            <person name="Vollmer S.V."/>
        </authorList>
    </citation>
    <scope>NUCLEOTIDE SEQUENCE</scope>
    <source>
        <strain evidence="1">K2</strain>
    </source>
</reference>
<reference evidence="1" key="2">
    <citation type="journal article" date="2023" name="Science">
        <title>Genomic signatures of disease resistance in endangered staghorn corals.</title>
        <authorList>
            <person name="Vollmer S.V."/>
            <person name="Selwyn J.D."/>
            <person name="Despard B.A."/>
            <person name="Roesel C.L."/>
        </authorList>
    </citation>
    <scope>NUCLEOTIDE SEQUENCE</scope>
    <source>
        <strain evidence="1">K2</strain>
    </source>
</reference>
<sequence>MYIPGKDPAMVFLDADNKVVLEKDVSEKSLEEIGRLLEKHGMVKSKEARSEVPEDPWEDFTRFVKKKDLRKEF</sequence>